<keyword evidence="6 7" id="KW-0472">Membrane</keyword>
<feature type="transmembrane region" description="Helical" evidence="7">
    <location>
        <begin position="170"/>
        <end position="188"/>
    </location>
</feature>
<dbReference type="InterPro" id="IPR003439">
    <property type="entry name" value="ABC_transporter-like_ATP-bd"/>
</dbReference>
<dbReference type="OrthoDB" id="9762778at2"/>
<name>A0A174G3N0_9CLOT</name>
<dbReference type="RefSeq" id="WP_055277406.1">
    <property type="nucleotide sequence ID" value="NZ_CYZV01000031.1"/>
</dbReference>
<evidence type="ECO:0000256" key="7">
    <source>
        <dbReference type="SAM" id="Phobius"/>
    </source>
</evidence>
<evidence type="ECO:0000256" key="3">
    <source>
        <dbReference type="ARBA" id="ARBA00022741"/>
    </source>
</evidence>
<dbReference type="AlphaFoldDB" id="A0A174G3N0"/>
<evidence type="ECO:0000313" key="10">
    <source>
        <dbReference type="EMBL" id="CUO57063.1"/>
    </source>
</evidence>
<dbReference type="InterPro" id="IPR039421">
    <property type="entry name" value="Type_1_exporter"/>
</dbReference>
<dbReference type="SUPFAM" id="SSF90123">
    <property type="entry name" value="ABC transporter transmembrane region"/>
    <property type="match status" value="1"/>
</dbReference>
<organism evidence="10 11">
    <name type="scientific">Clostridium disporicum</name>
    <dbReference type="NCBI Taxonomy" id="84024"/>
    <lineage>
        <taxon>Bacteria</taxon>
        <taxon>Bacillati</taxon>
        <taxon>Bacillota</taxon>
        <taxon>Clostridia</taxon>
        <taxon>Eubacteriales</taxon>
        <taxon>Clostridiaceae</taxon>
        <taxon>Clostridium</taxon>
    </lineage>
</organism>
<evidence type="ECO:0000259" key="9">
    <source>
        <dbReference type="PROSITE" id="PS50929"/>
    </source>
</evidence>
<dbReference type="GO" id="GO:0015421">
    <property type="term" value="F:ABC-type oligopeptide transporter activity"/>
    <property type="evidence" value="ECO:0007669"/>
    <property type="project" value="TreeGrafter"/>
</dbReference>
<evidence type="ECO:0000256" key="6">
    <source>
        <dbReference type="ARBA" id="ARBA00023136"/>
    </source>
</evidence>
<feature type="transmembrane region" description="Helical" evidence="7">
    <location>
        <begin position="27"/>
        <end position="50"/>
    </location>
</feature>
<evidence type="ECO:0000256" key="2">
    <source>
        <dbReference type="ARBA" id="ARBA00022692"/>
    </source>
</evidence>
<dbReference type="PROSITE" id="PS50929">
    <property type="entry name" value="ABC_TM1F"/>
    <property type="match status" value="1"/>
</dbReference>
<comment type="subcellular location">
    <subcellularLocation>
        <location evidence="1">Cell membrane</location>
        <topology evidence="1">Multi-pass membrane protein</topology>
    </subcellularLocation>
</comment>
<dbReference type="PANTHER" id="PTHR43394:SF1">
    <property type="entry name" value="ATP-BINDING CASSETTE SUB-FAMILY B MEMBER 10, MITOCHONDRIAL"/>
    <property type="match status" value="1"/>
</dbReference>
<dbReference type="GO" id="GO:0016887">
    <property type="term" value="F:ATP hydrolysis activity"/>
    <property type="evidence" value="ECO:0007669"/>
    <property type="project" value="InterPro"/>
</dbReference>
<dbReference type="SMART" id="SM00382">
    <property type="entry name" value="AAA"/>
    <property type="match status" value="1"/>
</dbReference>
<evidence type="ECO:0000259" key="8">
    <source>
        <dbReference type="PROSITE" id="PS50893"/>
    </source>
</evidence>
<feature type="domain" description="ABC transmembrane type-1" evidence="9">
    <location>
        <begin position="32"/>
        <end position="313"/>
    </location>
</feature>
<dbReference type="GO" id="GO:0005524">
    <property type="term" value="F:ATP binding"/>
    <property type="evidence" value="ECO:0007669"/>
    <property type="project" value="UniProtKB-KW"/>
</dbReference>
<dbReference type="InterPro" id="IPR003593">
    <property type="entry name" value="AAA+_ATPase"/>
</dbReference>
<dbReference type="Gene3D" id="3.40.50.300">
    <property type="entry name" value="P-loop containing nucleotide triphosphate hydrolases"/>
    <property type="match status" value="1"/>
</dbReference>
<feature type="transmembrane region" description="Helical" evidence="7">
    <location>
        <begin position="140"/>
        <end position="164"/>
    </location>
</feature>
<dbReference type="Pfam" id="PF00005">
    <property type="entry name" value="ABC_tran"/>
    <property type="match status" value="1"/>
</dbReference>
<protein>
    <submittedName>
        <fullName evidence="10">ABC transporter</fullName>
        <ecNumber evidence="10">3.6.3.-</ecNumber>
    </submittedName>
</protein>
<evidence type="ECO:0000256" key="1">
    <source>
        <dbReference type="ARBA" id="ARBA00004651"/>
    </source>
</evidence>
<keyword evidence="10" id="KW-0378">Hydrolase</keyword>
<dbReference type="InterPro" id="IPR011527">
    <property type="entry name" value="ABC1_TM_dom"/>
</dbReference>
<accession>A0A174G3N0</accession>
<dbReference type="CDD" id="cd07346">
    <property type="entry name" value="ABC_6TM_exporters"/>
    <property type="match status" value="1"/>
</dbReference>
<proteinExistence type="predicted"/>
<reference evidence="10 11" key="1">
    <citation type="submission" date="2015-09" db="EMBL/GenBank/DDBJ databases">
        <authorList>
            <consortium name="Pathogen Informatics"/>
        </authorList>
    </citation>
    <scope>NUCLEOTIDE SEQUENCE [LARGE SCALE GENOMIC DNA]</scope>
    <source>
        <strain evidence="10 11">2789STDY5834855</strain>
    </source>
</reference>
<keyword evidence="5 7" id="KW-1133">Transmembrane helix</keyword>
<keyword evidence="2 7" id="KW-0812">Transmembrane</keyword>
<dbReference type="InterPro" id="IPR036640">
    <property type="entry name" value="ABC1_TM_sf"/>
</dbReference>
<gene>
    <name evidence="10" type="ORF">ERS852470_02726</name>
</gene>
<dbReference type="PROSITE" id="PS50893">
    <property type="entry name" value="ABC_TRANSPORTER_2"/>
    <property type="match status" value="1"/>
</dbReference>
<evidence type="ECO:0000256" key="4">
    <source>
        <dbReference type="ARBA" id="ARBA00022840"/>
    </source>
</evidence>
<feature type="transmembrane region" description="Helical" evidence="7">
    <location>
        <begin position="250"/>
        <end position="275"/>
    </location>
</feature>
<sequence length="597" mass="66570">MENIKKLKPTKELWIKIKWMAKYAKPAIPFLIFSIIVNVIFSLLGIYNVTVSKSLIDSAISGDSDQTIKWLIIMLVITLISMLSSPVTSFMSTHSSTKLTQNIQRKIYQHIQCSDWLEQSKFHSVSLLTRVTSDVSNISSAILGTIPSLVSLTVTLVGSFYTLITWAPSIAFVAVFIGPFLVIVGRFFSKKLKDLYKEAQEEDVKYRSFMQESIQNIMIVKTFCMEKINMHRLVEIQDNKYRIAMRNTKLSVMTSLSMSFCSSLAYFTIFTWGVLNIASGVSTYGTFTGMLQLYSKVQSPFSSLASMIPGLISTIAAAERLMEIEAIPVEKMANEKELDDIASKEVALDSIKLDNIINKDACLFNRPDIIFDNVYFAYKDDNYILNDINLTIKSGETLAFVGPSGEGKTTMIRLILSLINPTKGNVLLSEDDLVKDMNRNFRNLISYVPQGNTLFSGSIRSNLLYGKPDATDDEIIAALTSACAIDFVNELEDGLDTMIGEKGVGISEGQAQRIAIARSFLRIKPILILDEATASLDPETEVNVLKAVRSLPSKPTCIIITHRPSALNICNRIMKLEKGHLRQVSRESILEVANELV</sequence>
<keyword evidence="4" id="KW-0067">ATP-binding</keyword>
<dbReference type="EC" id="3.6.3.-" evidence="10"/>
<dbReference type="Gene3D" id="1.20.1560.10">
    <property type="entry name" value="ABC transporter type 1, transmembrane domain"/>
    <property type="match status" value="1"/>
</dbReference>
<dbReference type="Proteomes" id="UP000095558">
    <property type="component" value="Unassembled WGS sequence"/>
</dbReference>
<dbReference type="EMBL" id="CYZV01000031">
    <property type="protein sequence ID" value="CUO57063.1"/>
    <property type="molecule type" value="Genomic_DNA"/>
</dbReference>
<dbReference type="PANTHER" id="PTHR43394">
    <property type="entry name" value="ATP-DEPENDENT PERMEASE MDL1, MITOCHONDRIAL"/>
    <property type="match status" value="1"/>
</dbReference>
<dbReference type="InterPro" id="IPR027417">
    <property type="entry name" value="P-loop_NTPase"/>
</dbReference>
<dbReference type="Pfam" id="PF00664">
    <property type="entry name" value="ABC_membrane"/>
    <property type="match status" value="1"/>
</dbReference>
<feature type="domain" description="ABC transporter" evidence="8">
    <location>
        <begin position="369"/>
        <end position="596"/>
    </location>
</feature>
<dbReference type="SUPFAM" id="SSF52540">
    <property type="entry name" value="P-loop containing nucleoside triphosphate hydrolases"/>
    <property type="match status" value="1"/>
</dbReference>
<evidence type="ECO:0000256" key="5">
    <source>
        <dbReference type="ARBA" id="ARBA00022989"/>
    </source>
</evidence>
<feature type="transmembrane region" description="Helical" evidence="7">
    <location>
        <begin position="70"/>
        <end position="91"/>
    </location>
</feature>
<evidence type="ECO:0000313" key="11">
    <source>
        <dbReference type="Proteomes" id="UP000095558"/>
    </source>
</evidence>
<keyword evidence="3" id="KW-0547">Nucleotide-binding</keyword>
<dbReference type="GO" id="GO:0005886">
    <property type="term" value="C:plasma membrane"/>
    <property type="evidence" value="ECO:0007669"/>
    <property type="project" value="UniProtKB-SubCell"/>
</dbReference>